<dbReference type="GO" id="GO:0006259">
    <property type="term" value="P:DNA metabolic process"/>
    <property type="evidence" value="ECO:0007669"/>
    <property type="project" value="InterPro"/>
</dbReference>
<gene>
    <name evidence="3" type="ORF">CISIN_1g043133mg</name>
</gene>
<dbReference type="PANTHER" id="PTHR10848">
    <property type="entry name" value="MEIOTIC RECOMBINATION PROTEIN SPO11"/>
    <property type="match status" value="1"/>
</dbReference>
<dbReference type="GO" id="GO:0003918">
    <property type="term" value="F:DNA topoisomerase type II (double strand cut, ATP-hydrolyzing) activity"/>
    <property type="evidence" value="ECO:0007669"/>
    <property type="project" value="UniProtKB-UniRule"/>
</dbReference>
<dbReference type="STRING" id="2711.A0A067EVF6"/>
<dbReference type="InterPro" id="IPR002815">
    <property type="entry name" value="Spo11/TopoVI_A"/>
</dbReference>
<reference evidence="3 4" key="1">
    <citation type="submission" date="2014-04" db="EMBL/GenBank/DDBJ databases">
        <authorList>
            <consortium name="International Citrus Genome Consortium"/>
            <person name="Gmitter F."/>
            <person name="Chen C."/>
            <person name="Farmerie W."/>
            <person name="Harkins T."/>
            <person name="Desany B."/>
            <person name="Mohiuddin M."/>
            <person name="Kodira C."/>
            <person name="Borodovsky M."/>
            <person name="Lomsadze A."/>
            <person name="Burns P."/>
            <person name="Jenkins J."/>
            <person name="Prochnik S."/>
            <person name="Shu S."/>
            <person name="Chapman J."/>
            <person name="Pitluck S."/>
            <person name="Schmutz J."/>
            <person name="Rokhsar D."/>
        </authorList>
    </citation>
    <scope>NUCLEOTIDE SEQUENCE</scope>
</reference>
<dbReference type="GO" id="GO:0003677">
    <property type="term" value="F:DNA binding"/>
    <property type="evidence" value="ECO:0007669"/>
    <property type="project" value="UniProtKB-UniRule"/>
</dbReference>
<dbReference type="Gene3D" id="1.10.10.10">
    <property type="entry name" value="Winged helix-like DNA-binding domain superfamily/Winged helix DNA-binding domain"/>
    <property type="match status" value="1"/>
</dbReference>
<dbReference type="AlphaFoldDB" id="A0A067EVF6"/>
<dbReference type="InterPro" id="IPR036388">
    <property type="entry name" value="WH-like_DNA-bd_sf"/>
</dbReference>
<keyword evidence="4" id="KW-1185">Reference proteome</keyword>
<sequence length="131" mass="15270">FCKSILKDITERRSLSISINQFRNYCKNLDAHCSCSYDFPQGQEILTLEKQCHARRIDILLSVLLIVQKLLQENIHMSKRDIYYMHPSLYSEQSIVDQAINDICILLQCSRHNINVVGTSLELLILPRYVN</sequence>
<evidence type="ECO:0000256" key="1">
    <source>
        <dbReference type="PROSITE-ProRule" id="PRU01385"/>
    </source>
</evidence>
<keyword evidence="1" id="KW-0238">DNA-binding</keyword>
<dbReference type="GO" id="GO:0005694">
    <property type="term" value="C:chromosome"/>
    <property type="evidence" value="ECO:0007669"/>
    <property type="project" value="InterPro"/>
</dbReference>
<evidence type="ECO:0000259" key="2">
    <source>
        <dbReference type="Pfam" id="PF04406"/>
    </source>
</evidence>
<proteinExistence type="inferred from homology"/>
<dbReference type="Proteomes" id="UP000027120">
    <property type="component" value="Unassembled WGS sequence"/>
</dbReference>
<comment type="similarity">
    <text evidence="1">Belongs to the TOP6A family.</text>
</comment>
<feature type="active site" description="O-(5'-phospho-DNA)-tyrosine intermediate" evidence="1">
    <location>
        <position position="84"/>
    </location>
</feature>
<dbReference type="PROSITE" id="PS52041">
    <property type="entry name" value="TOPO_IIB"/>
    <property type="match status" value="1"/>
</dbReference>
<dbReference type="InterPro" id="IPR036078">
    <property type="entry name" value="Spo11/TopoVI_A_sf"/>
</dbReference>
<dbReference type="InterPro" id="IPR013049">
    <property type="entry name" value="Spo11/TopoVI_A_N"/>
</dbReference>
<dbReference type="PRINTS" id="PR01550">
    <property type="entry name" value="TOP6AFAMILY"/>
</dbReference>
<protein>
    <recommendedName>
        <fullName evidence="2">Spo11/DNA topoisomerase VI subunit A N-terminal domain-containing protein</fullName>
    </recommendedName>
</protein>
<dbReference type="GO" id="GO:0005524">
    <property type="term" value="F:ATP binding"/>
    <property type="evidence" value="ECO:0007669"/>
    <property type="project" value="InterPro"/>
</dbReference>
<accession>A0A067EVF6</accession>
<evidence type="ECO:0000313" key="3">
    <source>
        <dbReference type="EMBL" id="KDO59088.1"/>
    </source>
</evidence>
<comment type="catalytic activity">
    <reaction evidence="1">
        <text>ATP-dependent breakage, passage and rejoining of double-stranded DNA.</text>
        <dbReference type="EC" id="5.6.2.2"/>
    </reaction>
</comment>
<organism evidence="3 4">
    <name type="scientific">Citrus sinensis</name>
    <name type="common">Sweet orange</name>
    <name type="synonym">Citrus aurantium var. sinensis</name>
    <dbReference type="NCBI Taxonomy" id="2711"/>
    <lineage>
        <taxon>Eukaryota</taxon>
        <taxon>Viridiplantae</taxon>
        <taxon>Streptophyta</taxon>
        <taxon>Embryophyta</taxon>
        <taxon>Tracheophyta</taxon>
        <taxon>Spermatophyta</taxon>
        <taxon>Magnoliopsida</taxon>
        <taxon>eudicotyledons</taxon>
        <taxon>Gunneridae</taxon>
        <taxon>Pentapetalae</taxon>
        <taxon>rosids</taxon>
        <taxon>malvids</taxon>
        <taxon>Sapindales</taxon>
        <taxon>Rutaceae</taxon>
        <taxon>Aurantioideae</taxon>
        <taxon>Citrus</taxon>
    </lineage>
</organism>
<feature type="non-terminal residue" evidence="3">
    <location>
        <position position="1"/>
    </location>
</feature>
<evidence type="ECO:0000313" key="4">
    <source>
        <dbReference type="Proteomes" id="UP000027120"/>
    </source>
</evidence>
<dbReference type="Pfam" id="PF04406">
    <property type="entry name" value="TP6A_N"/>
    <property type="match status" value="1"/>
</dbReference>
<dbReference type="PANTHER" id="PTHR10848:SF3">
    <property type="entry name" value="MEIOTIC RECOMBINATION PROTEIN SPO11-1"/>
    <property type="match status" value="1"/>
</dbReference>
<keyword evidence="1" id="KW-0413">Isomerase</keyword>
<dbReference type="eggNOG" id="KOG2795">
    <property type="taxonomic scope" value="Eukaryota"/>
</dbReference>
<dbReference type="SUPFAM" id="SSF56726">
    <property type="entry name" value="DNA topoisomerase IV, alpha subunit"/>
    <property type="match status" value="1"/>
</dbReference>
<keyword evidence="1" id="KW-0799">Topoisomerase</keyword>
<feature type="domain" description="Spo11/DNA topoisomerase VI subunit A N-terminal" evidence="2">
    <location>
        <begin position="55"/>
        <end position="116"/>
    </location>
</feature>
<dbReference type="PaxDb" id="2711-XP_006474908.1"/>
<name>A0A067EVF6_CITSI</name>
<dbReference type="EMBL" id="KK784942">
    <property type="protein sequence ID" value="KDO59088.1"/>
    <property type="molecule type" value="Genomic_DNA"/>
</dbReference>